<protein>
    <submittedName>
        <fullName evidence="9">Uncharacterized protein</fullName>
    </submittedName>
</protein>
<feature type="transmembrane region" description="Helical" evidence="8">
    <location>
        <begin position="359"/>
        <end position="378"/>
    </location>
</feature>
<reference evidence="10" key="1">
    <citation type="submission" date="2016-10" db="EMBL/GenBank/DDBJ databases">
        <authorList>
            <person name="Varghese N."/>
            <person name="Submissions S."/>
        </authorList>
    </citation>
    <scope>NUCLEOTIDE SEQUENCE [LARGE SCALE GENOMIC DNA]</scope>
    <source>
        <strain evidence="10">DSM 26542</strain>
    </source>
</reference>
<dbReference type="InterPro" id="IPR036388">
    <property type="entry name" value="WH-like_DNA-bd_sf"/>
</dbReference>
<name>A0A1I3QA88_9FLAO</name>
<dbReference type="STRING" id="1150112.SAMN04487893_105123"/>
<keyword evidence="4 6" id="KW-0802">TPR repeat</keyword>
<evidence type="ECO:0000256" key="2">
    <source>
        <dbReference type="ARBA" id="ARBA00022490"/>
    </source>
</evidence>
<evidence type="ECO:0000313" key="9">
    <source>
        <dbReference type="EMBL" id="SFJ30605.1"/>
    </source>
</evidence>
<dbReference type="InterPro" id="IPR051476">
    <property type="entry name" value="Bac_ResReg_Asp_Phosphatase"/>
</dbReference>
<keyword evidence="8" id="KW-0472">Membrane</keyword>
<dbReference type="GO" id="GO:0003677">
    <property type="term" value="F:DNA binding"/>
    <property type="evidence" value="ECO:0007669"/>
    <property type="project" value="InterPro"/>
</dbReference>
<dbReference type="InterPro" id="IPR019734">
    <property type="entry name" value="TPR_rpt"/>
</dbReference>
<evidence type="ECO:0000256" key="3">
    <source>
        <dbReference type="ARBA" id="ARBA00022737"/>
    </source>
</evidence>
<evidence type="ECO:0000256" key="1">
    <source>
        <dbReference type="ARBA" id="ARBA00004496"/>
    </source>
</evidence>
<keyword evidence="7" id="KW-0175">Coiled coil</keyword>
<dbReference type="SMART" id="SM00028">
    <property type="entry name" value="TPR"/>
    <property type="match status" value="5"/>
</dbReference>
<dbReference type="AlphaFoldDB" id="A0A1I3QA88"/>
<keyword evidence="8" id="KW-1133">Transmembrane helix</keyword>
<comment type="subcellular location">
    <subcellularLocation>
        <location evidence="1">Cytoplasm</location>
    </subcellularLocation>
</comment>
<proteinExistence type="inferred from homology"/>
<accession>A0A1I3QA88</accession>
<keyword evidence="3" id="KW-0677">Repeat</keyword>
<evidence type="ECO:0000256" key="7">
    <source>
        <dbReference type="SAM" id="Coils"/>
    </source>
</evidence>
<evidence type="ECO:0000256" key="8">
    <source>
        <dbReference type="SAM" id="Phobius"/>
    </source>
</evidence>
<dbReference type="PANTHER" id="PTHR46630">
    <property type="entry name" value="TETRATRICOPEPTIDE REPEAT PROTEIN 29"/>
    <property type="match status" value="1"/>
</dbReference>
<evidence type="ECO:0000256" key="6">
    <source>
        <dbReference type="PROSITE-ProRule" id="PRU00339"/>
    </source>
</evidence>
<dbReference type="InterPro" id="IPR016032">
    <property type="entry name" value="Sig_transdc_resp-reg_C-effctor"/>
</dbReference>
<dbReference type="RefSeq" id="WP_090678604.1">
    <property type="nucleotide sequence ID" value="NZ_FORU01000005.1"/>
</dbReference>
<feature type="repeat" description="TPR" evidence="6">
    <location>
        <begin position="86"/>
        <end position="119"/>
    </location>
</feature>
<dbReference type="PROSITE" id="PS50005">
    <property type="entry name" value="TPR"/>
    <property type="match status" value="1"/>
</dbReference>
<dbReference type="PANTHER" id="PTHR46630:SF1">
    <property type="entry name" value="TETRATRICOPEPTIDE REPEAT PROTEIN 29"/>
    <property type="match status" value="1"/>
</dbReference>
<comment type="similarity">
    <text evidence="5">Belongs to the Rap family.</text>
</comment>
<sequence length="556" mass="64887">MAFRFTPSKWDKILVEARQFTDTIALKNYLLENTEEENESTYQILYNALMAEYYIDEIDKQDPKIVSLYNDALSLAKSNKDEGFLIWIETQLGFYYYRHNQYEKALTYFNKTTRALENSNSQIVPEKASVYKKNAYFFQTIKNYPTAIALLKEALQWCETTCSEYNSILFSLGCNYLISDDYQQAQYYLEESRKVAIQNNDELQYAKATGELGLLHRKLGDLKLAKKLLKEDIEISDKIQEGRNSMYARIHLGTLLIETKELENASLELHKALDYAQSKEYLKGYEYDIYKLLLQIAQQLNNTQEEISIRRHLDELSSLISDTESEDKVNQLKWQAQNEQIKWQLSSSSSKLSKAKNTMWYATLSFIGILGIFIYLYISNRKKSKIQVHELDEMIATFQREKSEAETHLNQTTQSLSSYQQYLEEKNIQIKQLQKELKNLKKANLSTSLQKQKTGIEDLLNSHLMTDENWGNFKNSFIAEKDIVYNAIKDQLPDLTESNLRMVMLHVLGLNNTQIANTLGITNEAVKKSKQRMRKKYGNQFDDLLESFQKLENQSN</sequence>
<dbReference type="GO" id="GO:0006355">
    <property type="term" value="P:regulation of DNA-templated transcription"/>
    <property type="evidence" value="ECO:0007669"/>
    <property type="project" value="InterPro"/>
</dbReference>
<dbReference type="InterPro" id="IPR011990">
    <property type="entry name" value="TPR-like_helical_dom_sf"/>
</dbReference>
<organism evidence="9 10">
    <name type="scientific">Myroides guanonis</name>
    <dbReference type="NCBI Taxonomy" id="1150112"/>
    <lineage>
        <taxon>Bacteria</taxon>
        <taxon>Pseudomonadati</taxon>
        <taxon>Bacteroidota</taxon>
        <taxon>Flavobacteriia</taxon>
        <taxon>Flavobacteriales</taxon>
        <taxon>Flavobacteriaceae</taxon>
        <taxon>Myroides</taxon>
    </lineage>
</organism>
<dbReference type="Gene3D" id="1.10.10.10">
    <property type="entry name" value="Winged helix-like DNA-binding domain superfamily/Winged helix DNA-binding domain"/>
    <property type="match status" value="1"/>
</dbReference>
<evidence type="ECO:0000313" key="10">
    <source>
        <dbReference type="Proteomes" id="UP000243887"/>
    </source>
</evidence>
<dbReference type="GO" id="GO:0005737">
    <property type="term" value="C:cytoplasm"/>
    <property type="evidence" value="ECO:0007669"/>
    <property type="project" value="UniProtKB-SubCell"/>
</dbReference>
<dbReference type="OrthoDB" id="1413523at2"/>
<keyword evidence="2" id="KW-0963">Cytoplasm</keyword>
<feature type="coiled-coil region" evidence="7">
    <location>
        <begin position="416"/>
        <end position="450"/>
    </location>
</feature>
<dbReference type="SUPFAM" id="SSF46894">
    <property type="entry name" value="C-terminal effector domain of the bipartite response regulators"/>
    <property type="match status" value="1"/>
</dbReference>
<keyword evidence="10" id="KW-1185">Reference proteome</keyword>
<gene>
    <name evidence="9" type="ORF">SAMN04487893_105123</name>
</gene>
<dbReference type="EMBL" id="FORU01000005">
    <property type="protein sequence ID" value="SFJ30605.1"/>
    <property type="molecule type" value="Genomic_DNA"/>
</dbReference>
<dbReference type="SUPFAM" id="SSF81901">
    <property type="entry name" value="HCP-like"/>
    <property type="match status" value="1"/>
</dbReference>
<evidence type="ECO:0000256" key="4">
    <source>
        <dbReference type="ARBA" id="ARBA00022803"/>
    </source>
</evidence>
<evidence type="ECO:0000256" key="5">
    <source>
        <dbReference type="ARBA" id="ARBA00038253"/>
    </source>
</evidence>
<keyword evidence="8" id="KW-0812">Transmembrane</keyword>
<dbReference type="Gene3D" id="1.25.40.10">
    <property type="entry name" value="Tetratricopeptide repeat domain"/>
    <property type="match status" value="2"/>
</dbReference>
<dbReference type="Proteomes" id="UP000243887">
    <property type="component" value="Unassembled WGS sequence"/>
</dbReference>